<gene>
    <name evidence="1" type="ORF">ABNN70_09580</name>
</gene>
<organism evidence="1">
    <name type="scientific">Sporolactobacillus sp. Y61</name>
    <dbReference type="NCBI Taxonomy" id="3160863"/>
    <lineage>
        <taxon>Bacteria</taxon>
        <taxon>Bacillati</taxon>
        <taxon>Bacillota</taxon>
        <taxon>Bacilli</taxon>
        <taxon>Bacillales</taxon>
        <taxon>Sporolactobacillaceae</taxon>
        <taxon>Sporolactobacillus</taxon>
    </lineage>
</organism>
<reference evidence="1" key="1">
    <citation type="submission" date="2024-06" db="EMBL/GenBank/DDBJ databases">
        <authorList>
            <person name="Fan A."/>
            <person name="Zhang F.Y."/>
            <person name="Zhang L."/>
        </authorList>
    </citation>
    <scope>NUCLEOTIDE SEQUENCE</scope>
    <source>
        <strain evidence="1">Y61</strain>
    </source>
</reference>
<name>A0AAU8ICM0_9BACL</name>
<proteinExistence type="predicted"/>
<accession>A0AAU8ICM0</accession>
<protein>
    <submittedName>
        <fullName evidence="1">YceD family protein</fullName>
    </submittedName>
</protein>
<evidence type="ECO:0000313" key="1">
    <source>
        <dbReference type="EMBL" id="XCJ15960.1"/>
    </source>
</evidence>
<dbReference type="RefSeq" id="WP_353947669.1">
    <property type="nucleotide sequence ID" value="NZ_CP159510.1"/>
</dbReference>
<dbReference type="Pfam" id="PF02620">
    <property type="entry name" value="YceD"/>
    <property type="match status" value="1"/>
</dbReference>
<sequence>MSLSWTVPELLKHKQEGLAFHEKVHLPLELFQADPEVRKISVVDVEGDVQFSKRSFTFYLTISGSMVLPCAVTLEDVDYPFQTHTSETFLLPGFDDSEAPEDTFVHRITDEQIDLVPYVVEAILVEKPMRVVSEKAKSARLSGEGWSLVTDQTKKQQIDPRLEKLKKFFDD</sequence>
<dbReference type="InterPro" id="IPR003772">
    <property type="entry name" value="YceD"/>
</dbReference>
<dbReference type="EMBL" id="CP159510">
    <property type="protein sequence ID" value="XCJ15960.1"/>
    <property type="molecule type" value="Genomic_DNA"/>
</dbReference>
<dbReference type="AlphaFoldDB" id="A0AAU8ICM0"/>